<dbReference type="HOGENOM" id="CLU_039483_8_3_7"/>
<evidence type="ECO:0000256" key="4">
    <source>
        <dbReference type="ARBA" id="ARBA00022475"/>
    </source>
</evidence>
<dbReference type="OrthoDB" id="9808686at2"/>
<keyword evidence="11" id="KW-1185">Reference proteome</keyword>
<accession>E4TXJ8</accession>
<protein>
    <submittedName>
        <fullName evidence="10">ABC-2 type transporter</fullName>
    </submittedName>
</protein>
<feature type="domain" description="ABC transmembrane type-2" evidence="9">
    <location>
        <begin position="140"/>
        <end position="368"/>
    </location>
</feature>
<dbReference type="Pfam" id="PF12698">
    <property type="entry name" value="ABC2_membrane_3"/>
    <property type="match status" value="1"/>
</dbReference>
<evidence type="ECO:0000256" key="7">
    <source>
        <dbReference type="ARBA" id="ARBA00023136"/>
    </source>
</evidence>
<feature type="transmembrane region" description="Helical" evidence="8">
    <location>
        <begin position="283"/>
        <end position="305"/>
    </location>
</feature>
<evidence type="ECO:0000256" key="8">
    <source>
        <dbReference type="SAM" id="Phobius"/>
    </source>
</evidence>
<comment type="subcellular location">
    <subcellularLocation>
        <location evidence="1">Cell membrane</location>
        <topology evidence="1">Multi-pass membrane protein</topology>
    </subcellularLocation>
</comment>
<keyword evidence="6 8" id="KW-1133">Transmembrane helix</keyword>
<evidence type="ECO:0000256" key="1">
    <source>
        <dbReference type="ARBA" id="ARBA00004651"/>
    </source>
</evidence>
<proteinExistence type="inferred from homology"/>
<dbReference type="Proteomes" id="UP000008721">
    <property type="component" value="Chromosome"/>
</dbReference>
<dbReference type="AlphaFoldDB" id="E4TXJ8"/>
<dbReference type="InterPro" id="IPR051449">
    <property type="entry name" value="ABC-2_transporter_component"/>
</dbReference>
<name>E4TXJ8_SULKY</name>
<feature type="transmembrane region" description="Helical" evidence="8">
    <location>
        <begin position="253"/>
        <end position="276"/>
    </location>
</feature>
<keyword evidence="5 8" id="KW-0812">Transmembrane</keyword>
<dbReference type="eggNOG" id="COG0842">
    <property type="taxonomic scope" value="Bacteria"/>
</dbReference>
<feature type="transmembrane region" description="Helical" evidence="8">
    <location>
        <begin position="217"/>
        <end position="241"/>
    </location>
</feature>
<dbReference type="RefSeq" id="WP_013460104.1">
    <property type="nucleotide sequence ID" value="NC_014762.1"/>
</dbReference>
<dbReference type="STRING" id="709032.Sulku_1244"/>
<dbReference type="KEGG" id="sku:Sulku_1244"/>
<evidence type="ECO:0000256" key="2">
    <source>
        <dbReference type="ARBA" id="ARBA00007783"/>
    </source>
</evidence>
<dbReference type="InterPro" id="IPR013525">
    <property type="entry name" value="ABC2_TM"/>
</dbReference>
<dbReference type="PANTHER" id="PTHR30294:SF29">
    <property type="entry name" value="MULTIDRUG ABC TRANSPORTER PERMEASE YBHS-RELATED"/>
    <property type="match status" value="1"/>
</dbReference>
<keyword evidence="4" id="KW-1003">Cell membrane</keyword>
<organism evidence="10 11">
    <name type="scientific">Sulfuricurvum kujiense (strain ATCC BAA-921 / DSM 16994 / JCM 11577 / YK-1)</name>
    <dbReference type="NCBI Taxonomy" id="709032"/>
    <lineage>
        <taxon>Bacteria</taxon>
        <taxon>Pseudomonadati</taxon>
        <taxon>Campylobacterota</taxon>
        <taxon>Epsilonproteobacteria</taxon>
        <taxon>Campylobacterales</taxon>
        <taxon>Sulfurimonadaceae</taxon>
        <taxon>Sulfuricurvum</taxon>
    </lineage>
</organism>
<gene>
    <name evidence="10" type="ordered locus">Sulku_1244</name>
</gene>
<reference evidence="10 11" key="1">
    <citation type="journal article" date="2012" name="Stand. Genomic Sci.">
        <title>Complete genome sequence of the sulfur compounds oxidizing chemolithoautotroph Sulfuricurvum kujiense type strain (YK-1(T)).</title>
        <authorList>
            <person name="Han C."/>
            <person name="Kotsyurbenko O."/>
            <person name="Chertkov O."/>
            <person name="Held B."/>
            <person name="Lapidus A."/>
            <person name="Nolan M."/>
            <person name="Lucas S."/>
            <person name="Hammon N."/>
            <person name="Deshpande S."/>
            <person name="Cheng J.F."/>
            <person name="Tapia R."/>
            <person name="Goodwin L.A."/>
            <person name="Pitluck S."/>
            <person name="Liolios K."/>
            <person name="Pagani I."/>
            <person name="Ivanova N."/>
            <person name="Mavromatis K."/>
            <person name="Mikhailova N."/>
            <person name="Pati A."/>
            <person name="Chen A."/>
            <person name="Palaniappan K."/>
            <person name="Land M."/>
            <person name="Hauser L."/>
            <person name="Chang Y.J."/>
            <person name="Jeffries C.D."/>
            <person name="Brambilla E.M."/>
            <person name="Rohde M."/>
            <person name="Spring S."/>
            <person name="Sikorski J."/>
            <person name="Goker M."/>
            <person name="Woyke T."/>
            <person name="Bristow J."/>
            <person name="Eisen J.A."/>
            <person name="Markowitz V."/>
            <person name="Hugenholtz P."/>
            <person name="Kyrpides N.C."/>
            <person name="Klenk H.P."/>
            <person name="Detter J.C."/>
        </authorList>
    </citation>
    <scope>NUCLEOTIDE SEQUENCE [LARGE SCALE GENOMIC DNA]</scope>
    <source>
        <strain evidence="11">ATCC BAA-921 / DSM 16994 / JCM 11577 / YK-1</strain>
    </source>
</reference>
<evidence type="ECO:0000256" key="6">
    <source>
        <dbReference type="ARBA" id="ARBA00022989"/>
    </source>
</evidence>
<evidence type="ECO:0000313" key="11">
    <source>
        <dbReference type="Proteomes" id="UP000008721"/>
    </source>
</evidence>
<dbReference type="InterPro" id="IPR047817">
    <property type="entry name" value="ABC2_TM_bact-type"/>
</dbReference>
<dbReference type="EMBL" id="CP002355">
    <property type="protein sequence ID" value="ADR33907.1"/>
    <property type="molecule type" value="Genomic_DNA"/>
</dbReference>
<dbReference type="PANTHER" id="PTHR30294">
    <property type="entry name" value="MEMBRANE COMPONENT OF ABC TRANSPORTER YHHJ-RELATED"/>
    <property type="match status" value="1"/>
</dbReference>
<feature type="transmembrane region" description="Helical" evidence="8">
    <location>
        <begin position="173"/>
        <end position="196"/>
    </location>
</feature>
<keyword evidence="7 8" id="KW-0472">Membrane</keyword>
<dbReference type="GO" id="GO:0140359">
    <property type="term" value="F:ABC-type transporter activity"/>
    <property type="evidence" value="ECO:0007669"/>
    <property type="project" value="InterPro"/>
</dbReference>
<dbReference type="PROSITE" id="PS51012">
    <property type="entry name" value="ABC_TM2"/>
    <property type="match status" value="1"/>
</dbReference>
<evidence type="ECO:0000259" key="9">
    <source>
        <dbReference type="PROSITE" id="PS51012"/>
    </source>
</evidence>
<evidence type="ECO:0000256" key="3">
    <source>
        <dbReference type="ARBA" id="ARBA00022448"/>
    </source>
</evidence>
<sequence length="370" mass="41447">MKARVLKAYIQKELSEMLRSRLIIMVFLLPTMLMLLFGYGIRMEVKHARLIIIDNDQCRLSRLLVSKFEHSKYFNTITTVKDEAQALRRIKQAESDAIISIPASFEKRLLKGQSTQIGVFVDAAFPSRGSTIESYVQGVILNAAAGLVPAVSKGSIEINQRTMFNQAMRDEDAIVPGLIGLVLLVAPAIIAALLIVKEKERGTIFNFYASPLSKVEFVAAKLVPVFLLHSLNIFILFLWAMYLFEVPFRGSFWLYWGASEIYILVSISIGILISVITRTQIVAVVLTVMVTIIPGFMYSGIIMPISSMVGMSRYEAHIFPVMYYNHILYDVFLVGEGLSSVKTQAYLVILALYGTVLLGLGTLWLKKELK</sequence>
<evidence type="ECO:0000256" key="5">
    <source>
        <dbReference type="ARBA" id="ARBA00022692"/>
    </source>
</evidence>
<feature type="transmembrane region" description="Helical" evidence="8">
    <location>
        <begin position="345"/>
        <end position="365"/>
    </location>
</feature>
<keyword evidence="3" id="KW-0813">Transport</keyword>
<evidence type="ECO:0000313" key="10">
    <source>
        <dbReference type="EMBL" id="ADR33907.1"/>
    </source>
</evidence>
<dbReference type="GO" id="GO:0005886">
    <property type="term" value="C:plasma membrane"/>
    <property type="evidence" value="ECO:0007669"/>
    <property type="project" value="UniProtKB-SubCell"/>
</dbReference>
<dbReference type="Gene3D" id="3.40.1710.10">
    <property type="entry name" value="abc type-2 transporter like domain"/>
    <property type="match status" value="1"/>
</dbReference>
<comment type="similarity">
    <text evidence="2">Belongs to the ABC-2 integral membrane protein family.</text>
</comment>
<feature type="transmembrane region" description="Helical" evidence="8">
    <location>
        <begin position="21"/>
        <end position="41"/>
    </location>
</feature>